<protein>
    <submittedName>
        <fullName evidence="3">Uncharacterized protein</fullName>
    </submittedName>
</protein>
<dbReference type="RefSeq" id="WP_052511900.1">
    <property type="nucleotide sequence ID" value="NZ_BAND01000050.1"/>
</dbReference>
<dbReference type="AlphaFoldDB" id="A0A023D636"/>
<evidence type="ECO:0000256" key="1">
    <source>
        <dbReference type="SAM" id="MobiDB-lite"/>
    </source>
</evidence>
<evidence type="ECO:0000313" key="3">
    <source>
        <dbReference type="EMBL" id="GAJ29180.1"/>
    </source>
</evidence>
<evidence type="ECO:0000313" key="4">
    <source>
        <dbReference type="Proteomes" id="UP000019760"/>
    </source>
</evidence>
<gene>
    <name evidence="3" type="ORF">Amme_050_023</name>
</gene>
<dbReference type="OrthoDB" id="7284865at2"/>
<reference evidence="4" key="1">
    <citation type="journal article" date="2014" name="FEMS Microbiol. Lett.">
        <title>Draft Genomic DNA Sequence of the Facultatively Methylotrophic Bacterium Acidomonas methanolica type strain MB58.</title>
        <authorList>
            <person name="Higashiura N."/>
            <person name="Hadano H."/>
            <person name="Hirakawa H."/>
            <person name="Matsutani M."/>
            <person name="Takabe S."/>
            <person name="Matsushita K."/>
            <person name="Azuma Y."/>
        </authorList>
    </citation>
    <scope>NUCLEOTIDE SEQUENCE [LARGE SCALE GENOMIC DNA]</scope>
    <source>
        <strain evidence="4">MB58</strain>
    </source>
</reference>
<feature type="region of interest" description="Disordered" evidence="1">
    <location>
        <begin position="1"/>
        <end position="38"/>
    </location>
</feature>
<evidence type="ECO:0000256" key="2">
    <source>
        <dbReference type="SAM" id="Phobius"/>
    </source>
</evidence>
<keyword evidence="2" id="KW-0472">Membrane</keyword>
<sequence length="164" mass="17788">MNPSSADRSPTGRSTTGASSTGDNLLRLPPRTPGPGQRLTRTAAARYLGVSPLRLGALNWLGAGPEEQGGFYRLETLDRYIAELYRKADLSDTEMTRRTHARAAQRLAALTGDTAAPATPDLFVLLATRSELVENGMFFLFKLMALFGLVLMAVSISPLIHTHF</sequence>
<organism evidence="3 4">
    <name type="scientific">Acidomonas methanolica NBRC 104435</name>
    <dbReference type="NCBI Taxonomy" id="1231351"/>
    <lineage>
        <taxon>Bacteria</taxon>
        <taxon>Pseudomonadati</taxon>
        <taxon>Pseudomonadota</taxon>
        <taxon>Alphaproteobacteria</taxon>
        <taxon>Acetobacterales</taxon>
        <taxon>Acetobacteraceae</taxon>
        <taxon>Acidomonas</taxon>
    </lineage>
</organism>
<keyword evidence="2" id="KW-0812">Transmembrane</keyword>
<dbReference type="EMBL" id="BAND01000050">
    <property type="protein sequence ID" value="GAJ29180.1"/>
    <property type="molecule type" value="Genomic_DNA"/>
</dbReference>
<name>A0A023D636_ACIMT</name>
<proteinExistence type="predicted"/>
<comment type="caution">
    <text evidence="3">The sequence shown here is derived from an EMBL/GenBank/DDBJ whole genome shotgun (WGS) entry which is preliminary data.</text>
</comment>
<keyword evidence="2" id="KW-1133">Transmembrane helix</keyword>
<dbReference type="Proteomes" id="UP000019760">
    <property type="component" value="Unassembled WGS sequence"/>
</dbReference>
<accession>A0A023D636</accession>
<keyword evidence="4" id="KW-1185">Reference proteome</keyword>
<feature type="transmembrane region" description="Helical" evidence="2">
    <location>
        <begin position="139"/>
        <end position="160"/>
    </location>
</feature>
<feature type="compositionally biased region" description="Low complexity" evidence="1">
    <location>
        <begin position="9"/>
        <end position="38"/>
    </location>
</feature>
<reference evidence="3 4" key="2">
    <citation type="journal article" date="2014" name="FEMS Microbiol. Lett.">
        <title>Draft genomic DNA sequence of the facultatively methylotrophic bacterium Acidomonas methanolica type strain MB58.</title>
        <authorList>
            <person name="Higashiura N."/>
            <person name="Hadano H."/>
            <person name="Hirakawa H."/>
            <person name="Matsutani M."/>
            <person name="Takabe S."/>
            <person name="Matsushita K."/>
            <person name="Azuma Y."/>
        </authorList>
    </citation>
    <scope>NUCLEOTIDE SEQUENCE [LARGE SCALE GENOMIC DNA]</scope>
    <source>
        <strain evidence="3 4">MB58</strain>
    </source>
</reference>